<feature type="domain" description="3-oxo-5-alpha-steroid 4-dehydrogenase C-terminal" evidence="10">
    <location>
        <begin position="71"/>
        <end position="227"/>
    </location>
</feature>
<comment type="function">
    <text evidence="9">Plays a key role in early steps of protein N-linked glycosylation by being involved in the conversion of polyprenol into dolichol. Acts as a polyprenal reductase that mediates the reduction of polyprenal into dolichal in a NADP-dependent mechanism. Dolichols are required for the synthesis of dolichol-linked monosaccharides and the oligosaccharide precursor used for N-glycosylation.</text>
</comment>
<feature type="transmembrane region" description="Helical" evidence="9">
    <location>
        <begin position="185"/>
        <end position="208"/>
    </location>
</feature>
<gene>
    <name evidence="11" type="ORF">EGW08_015197</name>
</gene>
<dbReference type="PROSITE" id="PS50244">
    <property type="entry name" value="S5A_REDUCTASE"/>
    <property type="match status" value="1"/>
</dbReference>
<keyword evidence="9" id="KW-0256">Endoplasmic reticulum</keyword>
<evidence type="ECO:0000256" key="9">
    <source>
        <dbReference type="RuleBase" id="RU367081"/>
    </source>
</evidence>
<protein>
    <recommendedName>
        <fullName evidence="7 9">Polyprenal reductase</fullName>
        <ecNumber evidence="2 9">1.3.1.94</ecNumber>
    </recommendedName>
</protein>
<evidence type="ECO:0000256" key="8">
    <source>
        <dbReference type="ARBA" id="ARBA00049427"/>
    </source>
</evidence>
<comment type="subcellular location">
    <subcellularLocation>
        <location evidence="1">Endomembrane system</location>
        <topology evidence="1">Multi-pass membrane protein</topology>
    </subcellularLocation>
    <subcellularLocation>
        <location evidence="9">Endoplasmic reticulum membrane</location>
    </subcellularLocation>
</comment>
<keyword evidence="9" id="KW-0560">Oxidoreductase</keyword>
<evidence type="ECO:0000256" key="5">
    <source>
        <dbReference type="ARBA" id="ARBA00023136"/>
    </source>
</evidence>
<dbReference type="InterPro" id="IPR039698">
    <property type="entry name" value="Dfg10/SRD5A3"/>
</dbReference>
<comment type="pathway">
    <text evidence="9">Protein modification; protein glycosylation.</text>
</comment>
<dbReference type="GO" id="GO:0016095">
    <property type="term" value="P:polyprenol catabolic process"/>
    <property type="evidence" value="ECO:0007669"/>
    <property type="project" value="UniProtKB-UniRule"/>
</dbReference>
<evidence type="ECO:0000256" key="4">
    <source>
        <dbReference type="ARBA" id="ARBA00022989"/>
    </source>
</evidence>
<dbReference type="PANTHER" id="PTHR14624">
    <property type="entry name" value="DFG10 PROTEIN"/>
    <property type="match status" value="1"/>
</dbReference>
<dbReference type="AlphaFoldDB" id="A0A3S1HD94"/>
<accession>A0A3S1HD94</accession>
<reference evidence="11 12" key="1">
    <citation type="submission" date="2019-01" db="EMBL/GenBank/DDBJ databases">
        <title>A draft genome assembly of the solar-powered sea slug Elysia chlorotica.</title>
        <authorList>
            <person name="Cai H."/>
            <person name="Li Q."/>
            <person name="Fang X."/>
            <person name="Li J."/>
            <person name="Curtis N.E."/>
            <person name="Altenburger A."/>
            <person name="Shibata T."/>
            <person name="Feng M."/>
            <person name="Maeda T."/>
            <person name="Schwartz J.A."/>
            <person name="Shigenobu S."/>
            <person name="Lundholm N."/>
            <person name="Nishiyama T."/>
            <person name="Yang H."/>
            <person name="Hasebe M."/>
            <person name="Li S."/>
            <person name="Pierce S.K."/>
            <person name="Wang J."/>
        </authorList>
    </citation>
    <scope>NUCLEOTIDE SEQUENCE [LARGE SCALE GENOMIC DNA]</scope>
    <source>
        <strain evidence="11">EC2010</strain>
        <tissue evidence="11">Whole organism of an adult</tissue>
    </source>
</reference>
<dbReference type="GO" id="GO:0160198">
    <property type="term" value="F:polyprenal reductase activity"/>
    <property type="evidence" value="ECO:0007669"/>
    <property type="project" value="UniProtKB-EC"/>
</dbReference>
<dbReference type="GO" id="GO:0003865">
    <property type="term" value="F:3-oxo-5-alpha-steroid 4-dehydrogenase activity"/>
    <property type="evidence" value="ECO:0007669"/>
    <property type="project" value="TreeGrafter"/>
</dbReference>
<keyword evidence="3 9" id="KW-0812">Transmembrane</keyword>
<name>A0A3S1HD94_ELYCH</name>
<dbReference type="InterPro" id="IPR001104">
    <property type="entry name" value="3-oxo-5_a-steroid_4-DH_C"/>
</dbReference>
<keyword evidence="5 9" id="KW-0472">Membrane</keyword>
<dbReference type="Pfam" id="PF02544">
    <property type="entry name" value="Steroid_dh"/>
    <property type="match status" value="1"/>
</dbReference>
<feature type="transmembrane region" description="Helical" evidence="9">
    <location>
        <begin position="73"/>
        <end position="97"/>
    </location>
</feature>
<dbReference type="OrthoDB" id="5788137at2759"/>
<evidence type="ECO:0000256" key="3">
    <source>
        <dbReference type="ARBA" id="ARBA00022692"/>
    </source>
</evidence>
<evidence type="ECO:0000256" key="1">
    <source>
        <dbReference type="ARBA" id="ARBA00004127"/>
    </source>
</evidence>
<keyword evidence="9" id="KW-0521">NADP</keyword>
<dbReference type="GO" id="GO:0006488">
    <property type="term" value="P:dolichol-linked oligosaccharide biosynthetic process"/>
    <property type="evidence" value="ECO:0007669"/>
    <property type="project" value="UniProtKB-UniRule"/>
</dbReference>
<evidence type="ECO:0000259" key="10">
    <source>
        <dbReference type="Pfam" id="PF02544"/>
    </source>
</evidence>
<feature type="transmembrane region" description="Helical" evidence="9">
    <location>
        <begin position="109"/>
        <end position="127"/>
    </location>
</feature>
<dbReference type="EC" id="1.3.1.94" evidence="2 9"/>
<dbReference type="STRING" id="188477.A0A3S1HD94"/>
<evidence type="ECO:0000256" key="6">
    <source>
        <dbReference type="ARBA" id="ARBA00046320"/>
    </source>
</evidence>
<dbReference type="GO" id="GO:0102389">
    <property type="term" value="F:polyprenol reductase activity"/>
    <property type="evidence" value="ECO:0007669"/>
    <property type="project" value="UniProtKB-UniRule"/>
</dbReference>
<dbReference type="UniPathway" id="UPA00378"/>
<evidence type="ECO:0000313" key="12">
    <source>
        <dbReference type="Proteomes" id="UP000271974"/>
    </source>
</evidence>
<evidence type="ECO:0000313" key="11">
    <source>
        <dbReference type="EMBL" id="RUS77040.1"/>
    </source>
</evidence>
<dbReference type="Gene3D" id="1.20.120.1630">
    <property type="match status" value="1"/>
</dbReference>
<dbReference type="GO" id="GO:0005789">
    <property type="term" value="C:endoplasmic reticulum membrane"/>
    <property type="evidence" value="ECO:0007669"/>
    <property type="project" value="UniProtKB-SubCell"/>
</dbReference>
<dbReference type="Proteomes" id="UP000271974">
    <property type="component" value="Unassembled WGS sequence"/>
</dbReference>
<organism evidence="11 12">
    <name type="scientific">Elysia chlorotica</name>
    <name type="common">Eastern emerald elysia</name>
    <name type="synonym">Sea slug</name>
    <dbReference type="NCBI Taxonomy" id="188477"/>
    <lineage>
        <taxon>Eukaryota</taxon>
        <taxon>Metazoa</taxon>
        <taxon>Spiralia</taxon>
        <taxon>Lophotrochozoa</taxon>
        <taxon>Mollusca</taxon>
        <taxon>Gastropoda</taxon>
        <taxon>Heterobranchia</taxon>
        <taxon>Euthyneura</taxon>
        <taxon>Panpulmonata</taxon>
        <taxon>Sacoglossa</taxon>
        <taxon>Placobranchoidea</taxon>
        <taxon>Plakobranchidae</taxon>
        <taxon>Elysia</taxon>
    </lineage>
</organism>
<sequence length="227" mass="26038">MVALVKKSLAVPAVLQDISRFLHWFEASDEVNPEQVQSCLPLLVVLVCEEFQLLRRMYECYFVSSFSDGTISIIHYFYGVAFYALFGFGTLLSLSLHHFPISDALNSSDVFYCCLGVLGFCVASYFQHKAIQTFAALRLKKKEKPAKGHYIPRGHLFHWVASPHYLCEILIYLSLCLITRGRNTYLVCATLFVVVNQVSASLSVHAWYRRTFRDFPKNRRALVPFFL</sequence>
<comment type="catalytic activity">
    <reaction evidence="8 9">
        <text>a di-trans,poly-cis-dolichal + NADP(+) = a di-trans,poly-cis-polyprenal + NADPH + H(+)</text>
        <dbReference type="Rhea" id="RHEA:80727"/>
        <dbReference type="Rhea" id="RHEA-COMP:19536"/>
        <dbReference type="Rhea" id="RHEA-COMP:19537"/>
        <dbReference type="ChEBI" id="CHEBI:15378"/>
        <dbReference type="ChEBI" id="CHEBI:57783"/>
        <dbReference type="ChEBI" id="CHEBI:58349"/>
        <dbReference type="ChEBI" id="CHEBI:231623"/>
        <dbReference type="ChEBI" id="CHEBI:231637"/>
        <dbReference type="EC" id="1.3.1.94"/>
    </reaction>
    <physiologicalReaction direction="right-to-left" evidence="8 9">
        <dbReference type="Rhea" id="RHEA:80729"/>
    </physiologicalReaction>
</comment>
<dbReference type="PANTHER" id="PTHR14624:SF0">
    <property type="entry name" value="POLYPRENOL REDUCTASE"/>
    <property type="match status" value="1"/>
</dbReference>
<evidence type="ECO:0000256" key="2">
    <source>
        <dbReference type="ARBA" id="ARBA00012522"/>
    </source>
</evidence>
<evidence type="ECO:0000256" key="7">
    <source>
        <dbReference type="ARBA" id="ARBA00047186"/>
    </source>
</evidence>
<proteinExistence type="inferred from homology"/>
<comment type="caution">
    <text evidence="11">The sequence shown here is derived from an EMBL/GenBank/DDBJ whole genome shotgun (WGS) entry which is preliminary data.</text>
</comment>
<comment type="similarity">
    <text evidence="6 9">Belongs to the steroid 5-alpha reductase family. Polyprenal reductase subfamily.</text>
</comment>
<dbReference type="EMBL" id="RQTK01000615">
    <property type="protein sequence ID" value="RUS77040.1"/>
    <property type="molecule type" value="Genomic_DNA"/>
</dbReference>
<keyword evidence="12" id="KW-1185">Reference proteome</keyword>
<feature type="transmembrane region" description="Helical" evidence="9">
    <location>
        <begin position="156"/>
        <end position="178"/>
    </location>
</feature>
<keyword evidence="4 9" id="KW-1133">Transmembrane helix</keyword>